<protein>
    <submittedName>
        <fullName evidence="6">Penicillin acylase family protein</fullName>
    </submittedName>
</protein>
<dbReference type="AlphaFoldDB" id="A0A941EFF6"/>
<evidence type="ECO:0000256" key="4">
    <source>
        <dbReference type="PIRSR" id="PIRSR001227-2"/>
    </source>
</evidence>
<dbReference type="Gene3D" id="1.10.1400.10">
    <property type="match status" value="1"/>
</dbReference>
<dbReference type="Proteomes" id="UP000676325">
    <property type="component" value="Unassembled WGS sequence"/>
</dbReference>
<accession>A0A941EFF6</accession>
<dbReference type="GO" id="GO:0016811">
    <property type="term" value="F:hydrolase activity, acting on carbon-nitrogen (but not peptide) bonds, in linear amides"/>
    <property type="evidence" value="ECO:0007669"/>
    <property type="project" value="InterPro"/>
</dbReference>
<keyword evidence="4" id="KW-0479">Metal-binding</keyword>
<dbReference type="InterPro" id="IPR014395">
    <property type="entry name" value="Pen/GL7ACA/AHL_acylase"/>
</dbReference>
<dbReference type="InterPro" id="IPR043147">
    <property type="entry name" value="Penicillin_amidase_A-knob"/>
</dbReference>
<keyword evidence="5" id="KW-0812">Transmembrane</keyword>
<sequence>MATTPQSDTFVGPVPARRRLFWRVVGALAALLVVSLAAGAGFAWWRLDDALHASYPQTSGTLRIAGLTGAAAVDRDASGIPQIYASNSTDLFLAEGYVQAQDRFWQMDVSRNYAEGTLASVLGQSYLAHDELARTLGWHTLAEQSYDRLQTGTKSYLAAYAQGVNDYLAGHPSGSALSFEYSVLGLPDTHSAKGYSPARWTPVDSLSWLQATSWSQNDAVDQEVSRALLSDTLTPAQISQLYPADGADSGFTAWAVSGKLSSTGSPLLASAPVSAPTLPSTWYQVGLHCTSVTAACPFDVAGYIEPGLPGVLIGHDRSIAWSWNGRAAQDSDLYLEKVTGSDYSYDGHKYPLTVHQETIDVADASPVTITVRDTRHGPLLSDLLSDFRRVGRTNGASGLSIASTTLEPNTTADALFAIDQAANWSQFSTAAADFTAPDEGMVYADNAGNIAYQGPAALPERASGDDGTAPVPGWTSEYAWASATTYAAPIQELDPADGYIAGAPGDAVGLRAERTASDLQGSVSGSQKLTAAGLAAIQGDAYDPEAAVLVPYLLKVNVDDFTQPAVALLRGWDYTEPAGSGAAAYYNAVWAELLKLVVDRELPQDELDSQLALNGSVRWDAVVNTLLQQPNSTWWGESSSAKVSARDSMLAEALQKARLDLTSLMGKDVATWTWGRVHTIRPENQTLGAGAHPALVKWLLDGHSIGLPGGGSDVATADWDVASTGFAVGAAPALRMVVDLGDPDDSRWIGQTGESGHVGDTHYLDQAAMWAAGETESWPYSLSAVDAASRQRLDLAPQGH</sequence>
<dbReference type="Gene3D" id="1.10.439.10">
    <property type="entry name" value="Penicillin Amidohydrolase, domain 1"/>
    <property type="match status" value="1"/>
</dbReference>
<keyword evidence="5" id="KW-1133">Transmembrane helix</keyword>
<dbReference type="Pfam" id="PF01804">
    <property type="entry name" value="Penicil_amidase"/>
    <property type="match status" value="1"/>
</dbReference>
<organism evidence="6 7">
    <name type="scientific">Actinospica acidithermotolerans</name>
    <dbReference type="NCBI Taxonomy" id="2828514"/>
    <lineage>
        <taxon>Bacteria</taxon>
        <taxon>Bacillati</taxon>
        <taxon>Actinomycetota</taxon>
        <taxon>Actinomycetes</taxon>
        <taxon>Catenulisporales</taxon>
        <taxon>Actinospicaceae</taxon>
        <taxon>Actinospica</taxon>
    </lineage>
</organism>
<feature type="binding site" evidence="4">
    <location>
        <position position="223"/>
    </location>
    <ligand>
        <name>Ca(2+)</name>
        <dbReference type="ChEBI" id="CHEBI:29108"/>
    </ligand>
</feature>
<evidence type="ECO:0000256" key="1">
    <source>
        <dbReference type="ARBA" id="ARBA00006586"/>
    </source>
</evidence>
<dbReference type="InterPro" id="IPR002692">
    <property type="entry name" value="S45"/>
</dbReference>
<evidence type="ECO:0000256" key="5">
    <source>
        <dbReference type="SAM" id="Phobius"/>
    </source>
</evidence>
<evidence type="ECO:0000256" key="2">
    <source>
        <dbReference type="ARBA" id="ARBA00022801"/>
    </source>
</evidence>
<keyword evidence="2" id="KW-0378">Hydrolase</keyword>
<dbReference type="Gene3D" id="2.30.120.10">
    <property type="match status" value="1"/>
</dbReference>
<comment type="similarity">
    <text evidence="1">Belongs to the peptidase S45 family.</text>
</comment>
<reference evidence="6" key="1">
    <citation type="submission" date="2021-04" db="EMBL/GenBank/DDBJ databases">
        <title>Genome based classification of Actinospica acidithermotolerans sp. nov., an actinobacterium isolated from an Indonesian hot spring.</title>
        <authorList>
            <person name="Kusuma A.B."/>
            <person name="Putra K.E."/>
            <person name="Nafisah S."/>
            <person name="Loh J."/>
            <person name="Nouioui I."/>
            <person name="Goodfellow M."/>
        </authorList>
    </citation>
    <scope>NUCLEOTIDE SEQUENCE</scope>
    <source>
        <strain evidence="6">MGRD01-02</strain>
    </source>
</reference>
<evidence type="ECO:0000313" key="7">
    <source>
        <dbReference type="Proteomes" id="UP000676325"/>
    </source>
</evidence>
<comment type="cofactor">
    <cofactor evidence="4">
        <name>Ca(2+)</name>
        <dbReference type="ChEBI" id="CHEBI:29108"/>
    </cofactor>
    <text evidence="4">Binds 1 Ca(2+) ion per dimer.</text>
</comment>
<keyword evidence="4" id="KW-0106">Calcium</keyword>
<evidence type="ECO:0000313" key="6">
    <source>
        <dbReference type="EMBL" id="MBR7830476.1"/>
    </source>
</evidence>
<gene>
    <name evidence="6" type="ORF">KDK95_29515</name>
</gene>
<dbReference type="Gene3D" id="3.60.20.10">
    <property type="entry name" value="Glutamine Phosphoribosylpyrophosphate, subunit 1, domain 1"/>
    <property type="match status" value="1"/>
</dbReference>
<proteinExistence type="inferred from homology"/>
<dbReference type="EMBL" id="JAGSOH010000134">
    <property type="protein sequence ID" value="MBR7830476.1"/>
    <property type="molecule type" value="Genomic_DNA"/>
</dbReference>
<evidence type="ECO:0000256" key="3">
    <source>
        <dbReference type="ARBA" id="ARBA00023145"/>
    </source>
</evidence>
<feature type="transmembrane region" description="Helical" evidence="5">
    <location>
        <begin position="20"/>
        <end position="45"/>
    </location>
</feature>
<dbReference type="PANTHER" id="PTHR34218:SF4">
    <property type="entry name" value="ACYL-HOMOSERINE LACTONE ACYLASE QUIP"/>
    <property type="match status" value="1"/>
</dbReference>
<keyword evidence="5" id="KW-0472">Membrane</keyword>
<dbReference type="InterPro" id="IPR023343">
    <property type="entry name" value="Penicillin_amidase_dom1"/>
</dbReference>
<keyword evidence="3" id="KW-0865">Zymogen</keyword>
<name>A0A941EFF6_9ACTN</name>
<dbReference type="RefSeq" id="WP_212521601.1">
    <property type="nucleotide sequence ID" value="NZ_JAGSOH010000134.1"/>
</dbReference>
<feature type="binding site" evidence="4">
    <location>
        <position position="332"/>
    </location>
    <ligand>
        <name>Ca(2+)</name>
        <dbReference type="ChEBI" id="CHEBI:29108"/>
    </ligand>
</feature>
<dbReference type="InterPro" id="IPR029055">
    <property type="entry name" value="Ntn_hydrolases_N"/>
</dbReference>
<dbReference type="GO" id="GO:0046872">
    <property type="term" value="F:metal ion binding"/>
    <property type="evidence" value="ECO:0007669"/>
    <property type="project" value="UniProtKB-KW"/>
</dbReference>
<dbReference type="GO" id="GO:0017000">
    <property type="term" value="P:antibiotic biosynthetic process"/>
    <property type="evidence" value="ECO:0007669"/>
    <property type="project" value="InterPro"/>
</dbReference>
<dbReference type="SUPFAM" id="SSF56235">
    <property type="entry name" value="N-terminal nucleophile aminohydrolases (Ntn hydrolases)"/>
    <property type="match status" value="1"/>
</dbReference>
<comment type="caution">
    <text evidence="6">The sequence shown here is derived from an EMBL/GenBank/DDBJ whole genome shotgun (WGS) entry which is preliminary data.</text>
</comment>
<dbReference type="PIRSF" id="PIRSF001227">
    <property type="entry name" value="Pen_acylase"/>
    <property type="match status" value="1"/>
</dbReference>
<keyword evidence="7" id="KW-1185">Reference proteome</keyword>
<dbReference type="PANTHER" id="PTHR34218">
    <property type="entry name" value="PEPTIDASE S45 PENICILLIN AMIDASE"/>
    <property type="match status" value="1"/>
</dbReference>
<dbReference type="InterPro" id="IPR043146">
    <property type="entry name" value="Penicillin_amidase_N_B-knob"/>
</dbReference>